<organism evidence="1 2">
    <name type="scientific">Portunus trituberculatus</name>
    <name type="common">Swimming crab</name>
    <name type="synonym">Neptunus trituberculatus</name>
    <dbReference type="NCBI Taxonomy" id="210409"/>
    <lineage>
        <taxon>Eukaryota</taxon>
        <taxon>Metazoa</taxon>
        <taxon>Ecdysozoa</taxon>
        <taxon>Arthropoda</taxon>
        <taxon>Crustacea</taxon>
        <taxon>Multicrustacea</taxon>
        <taxon>Malacostraca</taxon>
        <taxon>Eumalacostraca</taxon>
        <taxon>Eucarida</taxon>
        <taxon>Decapoda</taxon>
        <taxon>Pleocyemata</taxon>
        <taxon>Brachyura</taxon>
        <taxon>Eubrachyura</taxon>
        <taxon>Portunoidea</taxon>
        <taxon>Portunidae</taxon>
        <taxon>Portuninae</taxon>
        <taxon>Portunus</taxon>
    </lineage>
</organism>
<proteinExistence type="predicted"/>
<reference evidence="1 2" key="1">
    <citation type="submission" date="2019-05" db="EMBL/GenBank/DDBJ databases">
        <title>Another draft genome of Portunus trituberculatus and its Hox gene families provides insights of decapod evolution.</title>
        <authorList>
            <person name="Jeong J.-H."/>
            <person name="Song I."/>
            <person name="Kim S."/>
            <person name="Choi T."/>
            <person name="Kim D."/>
            <person name="Ryu S."/>
            <person name="Kim W."/>
        </authorList>
    </citation>
    <scope>NUCLEOTIDE SEQUENCE [LARGE SCALE GENOMIC DNA]</scope>
    <source>
        <tissue evidence="1">Muscle</tissue>
    </source>
</reference>
<sequence length="76" mass="9155">MANWPLFNEALLEALQTTDPGLTVDDMEQRLVNVFHQAADKDIPYTKFPKQQYRDHWYFDKRVREYNHRINSAKKT</sequence>
<protein>
    <submittedName>
        <fullName evidence="1">Uncharacterized protein</fullName>
    </submittedName>
</protein>
<dbReference type="EMBL" id="VSRR010028801">
    <property type="protein sequence ID" value="MPC69050.1"/>
    <property type="molecule type" value="Genomic_DNA"/>
</dbReference>
<evidence type="ECO:0000313" key="2">
    <source>
        <dbReference type="Proteomes" id="UP000324222"/>
    </source>
</evidence>
<dbReference type="AlphaFoldDB" id="A0A5B7HA06"/>
<comment type="caution">
    <text evidence="1">The sequence shown here is derived from an EMBL/GenBank/DDBJ whole genome shotgun (WGS) entry which is preliminary data.</text>
</comment>
<keyword evidence="2" id="KW-1185">Reference proteome</keyword>
<accession>A0A5B7HA06</accession>
<gene>
    <name evidence="1" type="ORF">E2C01_063263</name>
</gene>
<dbReference type="Proteomes" id="UP000324222">
    <property type="component" value="Unassembled WGS sequence"/>
</dbReference>
<dbReference type="OrthoDB" id="6366904at2759"/>
<name>A0A5B7HA06_PORTR</name>
<evidence type="ECO:0000313" key="1">
    <source>
        <dbReference type="EMBL" id="MPC69050.1"/>
    </source>
</evidence>